<reference evidence="3 5" key="2">
    <citation type="submission" date="2018-03" db="EMBL/GenBank/DDBJ databases">
        <authorList>
            <person name="Fogelqvist J."/>
        </authorList>
    </citation>
    <scope>NUCLEOTIDE SEQUENCE [LARGE SCALE GENOMIC DNA]</scope>
</reference>
<keyword evidence="4" id="KW-1185">Reference proteome</keyword>
<sequence>MKFFAVMAVMAVALPVYEVAARAPVDVSMEAVRRNPESILEHVVEDMSKKLDGHPEVAEKLKEAVTNDGIIDDQEEADVTAVAKSVEGIDEDIAIIQAIEKENPGAVLKFMEKKITQDPVLSAVVEEARKADISDEQVAAYVSRLGDIVADLKAMPKAQLLAIISSAQKVMQSTNLFQLLAGLMKDRTTQPVLESAAMALLQRKDELKQMTVSAAINALIEQTPSNMQAQLRGIMDAAIRLIEGVSGVVRSAPVELQAKLDDLKKMTNIEMIQAQWAFRKMHLFPMILGQAKGTAYEAAAKQIVKQLSDDKMIQGLMEKQLEAVRSRKQPLESDAHVRGRVRKAARVN</sequence>
<gene>
    <name evidence="2" type="ORF">PBRA_004539</name>
    <name evidence="3" type="ORF">PLBR_LOCUS7320</name>
</gene>
<evidence type="ECO:0000313" key="3">
    <source>
        <dbReference type="EMBL" id="SPR00105.1"/>
    </source>
</evidence>
<keyword evidence="3" id="KW-0496">Mitochondrion</keyword>
<keyword evidence="1" id="KW-0732">Signal</keyword>
<reference evidence="2 4" key="1">
    <citation type="submission" date="2015-02" db="EMBL/GenBank/DDBJ databases">
        <authorList>
            <person name="Chooi Y.-H."/>
        </authorList>
    </citation>
    <scope>NUCLEOTIDE SEQUENCE [LARGE SCALE GENOMIC DNA]</scope>
    <source>
        <strain evidence="2">E3</strain>
    </source>
</reference>
<organism evidence="2 4">
    <name type="scientific">Plasmodiophora brassicae</name>
    <name type="common">Clubroot disease agent</name>
    <dbReference type="NCBI Taxonomy" id="37360"/>
    <lineage>
        <taxon>Eukaryota</taxon>
        <taxon>Sar</taxon>
        <taxon>Rhizaria</taxon>
        <taxon>Endomyxa</taxon>
        <taxon>Phytomyxea</taxon>
        <taxon>Plasmodiophorida</taxon>
        <taxon>Plasmodiophoridae</taxon>
        <taxon>Plasmodiophora</taxon>
    </lineage>
</organism>
<dbReference type="EMBL" id="OVEO01000013">
    <property type="protein sequence ID" value="SPR00105.1"/>
    <property type="molecule type" value="Genomic_DNA"/>
</dbReference>
<protein>
    <recommendedName>
        <fullName evidence="6">RxLR effector protein</fullName>
    </recommendedName>
</protein>
<dbReference type="Proteomes" id="UP000039324">
    <property type="component" value="Unassembled WGS sequence"/>
</dbReference>
<feature type="chain" id="PRO_5035990668" description="RxLR effector protein" evidence="1">
    <location>
        <begin position="22"/>
        <end position="348"/>
    </location>
</feature>
<proteinExistence type="predicted"/>
<feature type="signal peptide" evidence="1">
    <location>
        <begin position="1"/>
        <end position="21"/>
    </location>
</feature>
<evidence type="ECO:0000313" key="4">
    <source>
        <dbReference type="Proteomes" id="UP000039324"/>
    </source>
</evidence>
<dbReference type="EMBL" id="CDSF01000035">
    <property type="protein sequence ID" value="CEO95826.1"/>
    <property type="molecule type" value="Genomic_DNA"/>
</dbReference>
<geneLocation type="mitochondrion" evidence="3"/>
<evidence type="ECO:0000256" key="1">
    <source>
        <dbReference type="SAM" id="SignalP"/>
    </source>
</evidence>
<name>A0A0G4IKP3_PLABS</name>
<dbReference type="Proteomes" id="UP000290189">
    <property type="component" value="Unassembled WGS sequence"/>
</dbReference>
<accession>A0A0G4IKP3</accession>
<evidence type="ECO:0008006" key="6">
    <source>
        <dbReference type="Google" id="ProtNLM"/>
    </source>
</evidence>
<dbReference type="AlphaFoldDB" id="A0A0G4IKP3"/>
<evidence type="ECO:0000313" key="5">
    <source>
        <dbReference type="Proteomes" id="UP000290189"/>
    </source>
</evidence>
<evidence type="ECO:0000313" key="2">
    <source>
        <dbReference type="EMBL" id="CEO95826.1"/>
    </source>
</evidence>